<feature type="transmembrane region" description="Helical" evidence="9">
    <location>
        <begin position="316"/>
        <end position="334"/>
    </location>
</feature>
<dbReference type="EMBL" id="RYZH01000004">
    <property type="protein sequence ID" value="RUL89191.1"/>
    <property type="molecule type" value="Genomic_DNA"/>
</dbReference>
<keyword evidence="5 9" id="KW-0812">Transmembrane</keyword>
<feature type="transmembrane region" description="Helical" evidence="9">
    <location>
        <begin position="475"/>
        <end position="495"/>
    </location>
</feature>
<dbReference type="PANTHER" id="PTHR33908:SF11">
    <property type="entry name" value="MEMBRANE PROTEIN"/>
    <property type="match status" value="1"/>
</dbReference>
<evidence type="ECO:0000256" key="9">
    <source>
        <dbReference type="SAM" id="Phobius"/>
    </source>
</evidence>
<dbReference type="RefSeq" id="WP_126723926.1">
    <property type="nucleotide sequence ID" value="NZ_RYZH01000004.1"/>
</dbReference>
<proteinExistence type="predicted"/>
<gene>
    <name evidence="12" type="ORF">TsocGM_03485</name>
</gene>
<dbReference type="OrthoDB" id="240039at2"/>
<feature type="region of interest" description="Disordered" evidence="8">
    <location>
        <begin position="758"/>
        <end position="781"/>
    </location>
</feature>
<comment type="subcellular location">
    <subcellularLocation>
        <location evidence="1">Cell membrane</location>
        <topology evidence="1">Multi-pass membrane protein</topology>
    </subcellularLocation>
</comment>
<dbReference type="PANTHER" id="PTHR33908">
    <property type="entry name" value="MANNOSYLTRANSFERASE YKCB-RELATED"/>
    <property type="match status" value="1"/>
</dbReference>
<dbReference type="InterPro" id="IPR050297">
    <property type="entry name" value="LipidA_mod_glycosyltrf_83"/>
</dbReference>
<comment type="caution">
    <text evidence="12">The sequence shown here is derived from an EMBL/GenBank/DDBJ whole genome shotgun (WGS) entry which is preliminary data.</text>
</comment>
<evidence type="ECO:0000256" key="8">
    <source>
        <dbReference type="SAM" id="MobiDB-lite"/>
    </source>
</evidence>
<feature type="transmembrane region" description="Helical" evidence="9">
    <location>
        <begin position="195"/>
        <end position="223"/>
    </location>
</feature>
<feature type="transmembrane region" description="Helical" evidence="9">
    <location>
        <begin position="235"/>
        <end position="256"/>
    </location>
</feature>
<dbReference type="GO" id="GO:0005886">
    <property type="term" value="C:plasma membrane"/>
    <property type="evidence" value="ECO:0007669"/>
    <property type="project" value="UniProtKB-SubCell"/>
</dbReference>
<feature type="transmembrane region" description="Helical" evidence="9">
    <location>
        <begin position="116"/>
        <end position="133"/>
    </location>
</feature>
<protein>
    <submittedName>
        <fullName evidence="12">Glycosyltransferase family 39 protein</fullName>
    </submittedName>
</protein>
<evidence type="ECO:0000256" key="4">
    <source>
        <dbReference type="ARBA" id="ARBA00022679"/>
    </source>
</evidence>
<sequence length="781" mass="85180">MTDRQAPSSRRIWPGSLLVLAASLAATVPTTGDLGLTWDEPAYRYSQLVSAQWWEQLASARSRTDLDEALDPDALLYFWPYGRHGINFHPPLSGQLDLLTYAVFGGWMKDIPARRLASVFEYVITITVLYHFLTRRYGVPVGLTAAGALLTMPRVYGHGHLAGTDTPGMMLWLLAAVSCWKGLTEPGSGRWRAAVGLLIGLSFLVKMAAVMVLLPILAWLALGPLPRELRRGGRGAWLDATLTTGALLLPLAVAFLEIRRLSGLLPPPAETDLFVCRPEARLPGAILLAPLAVWLARRALARVFPRSTTWGVERPALEILGAILAFAPAVGWLGNPAWWREALPRLAHYAMLNVDREGALPDIRIYYLGETYLFSLPWHNGWVLIAVTVPATILLAAAIGLGFGLRVVRRDRLPLYLLVHFLTLPALRMLPTPAHDGIRLMLPCFPFLAAFAGWGTAWAAGGLARLPLLRQRPGAVRAVATAAVVGWSAAQLALIHPFELSYYNRLVGGPRGAWRLGFELSYWYDAFTPETIRAINAILPEGASVVPANEYSQVPTFAELQSLGALRGDLRLDERPDEGFPYVWLLTHDSKANAYSRLLFAMEPAFERRPRQLGGLRVAAVSDPDDAALAWAVQLLAAGSGTPDRVEAPLPGWLRSAAPWLARFWGEGLSRPTPPGVFEPAFSWAADDPQRLRAAAVALAEGRPDDSPDSPALRAILDRFGPAFTADLLARRPGALVDAVELLIDRPDALRLVLRSPGYTDPAAIGGPLDRPTARRDGEAN</sequence>
<feature type="domain" description="Glycosyltransferase RgtA/B/C/D-like" evidence="11">
    <location>
        <begin position="89"/>
        <end position="243"/>
    </location>
</feature>
<feature type="transmembrane region" description="Helical" evidence="9">
    <location>
        <begin position="440"/>
        <end position="463"/>
    </location>
</feature>
<evidence type="ECO:0000313" key="13">
    <source>
        <dbReference type="Proteomes" id="UP000280296"/>
    </source>
</evidence>
<name>A0A432MP21_9BACT</name>
<accession>A0A432MP21</accession>
<feature type="signal peptide" evidence="10">
    <location>
        <begin position="1"/>
        <end position="25"/>
    </location>
</feature>
<evidence type="ECO:0000313" key="12">
    <source>
        <dbReference type="EMBL" id="RUL89191.1"/>
    </source>
</evidence>
<evidence type="ECO:0000256" key="7">
    <source>
        <dbReference type="ARBA" id="ARBA00023136"/>
    </source>
</evidence>
<feature type="transmembrane region" description="Helical" evidence="9">
    <location>
        <begin position="382"/>
        <end position="403"/>
    </location>
</feature>
<dbReference type="InterPro" id="IPR038731">
    <property type="entry name" value="RgtA/B/C-like"/>
</dbReference>
<keyword evidence="4 12" id="KW-0808">Transferase</keyword>
<keyword evidence="10" id="KW-0732">Signal</keyword>
<dbReference type="GO" id="GO:0009103">
    <property type="term" value="P:lipopolysaccharide biosynthetic process"/>
    <property type="evidence" value="ECO:0007669"/>
    <property type="project" value="UniProtKB-ARBA"/>
</dbReference>
<evidence type="ECO:0000256" key="1">
    <source>
        <dbReference type="ARBA" id="ARBA00004651"/>
    </source>
</evidence>
<keyword evidence="6 9" id="KW-1133">Transmembrane helix</keyword>
<keyword evidence="7 9" id="KW-0472">Membrane</keyword>
<dbReference type="GO" id="GO:0016763">
    <property type="term" value="F:pentosyltransferase activity"/>
    <property type="evidence" value="ECO:0007669"/>
    <property type="project" value="TreeGrafter"/>
</dbReference>
<keyword evidence="13" id="KW-1185">Reference proteome</keyword>
<feature type="chain" id="PRO_5019428023" evidence="10">
    <location>
        <begin position="26"/>
        <end position="781"/>
    </location>
</feature>
<evidence type="ECO:0000256" key="5">
    <source>
        <dbReference type="ARBA" id="ARBA00022692"/>
    </source>
</evidence>
<dbReference type="Proteomes" id="UP000280296">
    <property type="component" value="Unassembled WGS sequence"/>
</dbReference>
<dbReference type="Pfam" id="PF13231">
    <property type="entry name" value="PMT_2"/>
    <property type="match status" value="1"/>
</dbReference>
<keyword evidence="3" id="KW-0328">Glycosyltransferase</keyword>
<evidence type="ECO:0000256" key="3">
    <source>
        <dbReference type="ARBA" id="ARBA00022676"/>
    </source>
</evidence>
<dbReference type="AlphaFoldDB" id="A0A432MP21"/>
<keyword evidence="2" id="KW-1003">Cell membrane</keyword>
<evidence type="ECO:0000256" key="10">
    <source>
        <dbReference type="SAM" id="SignalP"/>
    </source>
</evidence>
<reference evidence="12 13" key="2">
    <citation type="submission" date="2019-01" db="EMBL/GenBank/DDBJ databases">
        <title>Tautonia sociabilis, a novel thermotolerant planctomycete of Isosphaeraceae family, isolated from a 4000 m deep subterranean habitat.</title>
        <authorList>
            <person name="Kovaleva O.L."/>
            <person name="Elcheninov A.G."/>
            <person name="Van Heerden E."/>
            <person name="Toshchakov S.V."/>
            <person name="Novikov A."/>
            <person name="Bonch-Osmolovskaya E.A."/>
            <person name="Kublanov I.V."/>
        </authorList>
    </citation>
    <scope>NUCLEOTIDE SEQUENCE [LARGE SCALE GENOMIC DNA]</scope>
    <source>
        <strain evidence="12 13">GM2012</strain>
    </source>
</reference>
<evidence type="ECO:0000256" key="6">
    <source>
        <dbReference type="ARBA" id="ARBA00022989"/>
    </source>
</evidence>
<evidence type="ECO:0000259" key="11">
    <source>
        <dbReference type="Pfam" id="PF13231"/>
    </source>
</evidence>
<feature type="transmembrane region" description="Helical" evidence="9">
    <location>
        <begin position="415"/>
        <end position="434"/>
    </location>
</feature>
<evidence type="ECO:0000256" key="2">
    <source>
        <dbReference type="ARBA" id="ARBA00022475"/>
    </source>
</evidence>
<feature type="compositionally biased region" description="Basic and acidic residues" evidence="8">
    <location>
        <begin position="772"/>
        <end position="781"/>
    </location>
</feature>
<reference evidence="12 13" key="1">
    <citation type="submission" date="2018-12" db="EMBL/GenBank/DDBJ databases">
        <authorList>
            <person name="Toschakov S.V."/>
        </authorList>
    </citation>
    <scope>NUCLEOTIDE SEQUENCE [LARGE SCALE GENOMIC DNA]</scope>
    <source>
        <strain evidence="12 13">GM2012</strain>
    </source>
</reference>
<organism evidence="12 13">
    <name type="scientific">Tautonia sociabilis</name>
    <dbReference type="NCBI Taxonomy" id="2080755"/>
    <lineage>
        <taxon>Bacteria</taxon>
        <taxon>Pseudomonadati</taxon>
        <taxon>Planctomycetota</taxon>
        <taxon>Planctomycetia</taxon>
        <taxon>Isosphaerales</taxon>
        <taxon>Isosphaeraceae</taxon>
        <taxon>Tautonia</taxon>
    </lineage>
</organism>